<reference evidence="2" key="1">
    <citation type="submission" date="2020-08" db="EMBL/GenBank/DDBJ databases">
        <title>Plant Genome Project.</title>
        <authorList>
            <person name="Zhang R.-G."/>
        </authorList>
    </citation>
    <scope>NUCLEOTIDE SEQUENCE</scope>
    <source>
        <strain evidence="2">WSP0</strain>
        <tissue evidence="2">Leaf</tissue>
    </source>
</reference>
<dbReference type="Pfam" id="PF12937">
    <property type="entry name" value="F-box-like"/>
    <property type="match status" value="1"/>
</dbReference>
<dbReference type="PROSITE" id="PS50181">
    <property type="entry name" value="FBOX"/>
    <property type="match status" value="1"/>
</dbReference>
<dbReference type="InterPro" id="IPR017451">
    <property type="entry name" value="F-box-assoc_interact_dom"/>
</dbReference>
<dbReference type="PANTHER" id="PTHR31672:SF11">
    <property type="entry name" value="F-BOX PROTEIN CPR1-LIKE ISOFORM X2"/>
    <property type="match status" value="1"/>
</dbReference>
<protein>
    <recommendedName>
        <fullName evidence="1">F-box domain-containing protein</fullName>
    </recommendedName>
</protein>
<feature type="domain" description="F-box" evidence="1">
    <location>
        <begin position="82"/>
        <end position="134"/>
    </location>
</feature>
<dbReference type="Gene3D" id="1.20.1280.50">
    <property type="match status" value="1"/>
</dbReference>
<sequence>MDLAAAPLGRTIAGKTYWPERLRSSLLKTNSGRLLHLRHVHLQKSKYLSFPAPVGLDKGAVLNGRAGRKNYKLVPCSKKKKASSESYLPDELIFYILVWLPAHVLYNSTRYVCRQWYKIIHDPLFCKEQLLHSSTGLLLQDHHVPHIAQFAEFGEMSATLTGIKFMFPSWVLSTCNGLVLFCNPHDPSTLHVANPLTKQTVTVPPFKCHPGSCISFACAYSKMGYKVLCTYGPEGEKHNCVMLTLGKDHAWKPINRQKMSDQGWSMIKYRPFSVGQFIYWANRREKSVVVLDVESELFNEFRSPAVLTWRNPTSISYLRRGRTLSCLLMTECRSLMDVLVLSDPISGSQLLSKGRLYVDLIPVNLLKT</sequence>
<dbReference type="InterPro" id="IPR013187">
    <property type="entry name" value="F-box-assoc_dom_typ3"/>
</dbReference>
<evidence type="ECO:0000313" key="2">
    <source>
        <dbReference type="EMBL" id="KAG5550123.1"/>
    </source>
</evidence>
<dbReference type="InterPro" id="IPR001810">
    <property type="entry name" value="F-box_dom"/>
</dbReference>
<dbReference type="PANTHER" id="PTHR31672">
    <property type="entry name" value="BNACNNG10540D PROTEIN"/>
    <property type="match status" value="1"/>
</dbReference>
<dbReference type="Pfam" id="PF08268">
    <property type="entry name" value="FBA_3"/>
    <property type="match status" value="1"/>
</dbReference>
<dbReference type="Proteomes" id="UP000823749">
    <property type="component" value="Chromosome 5"/>
</dbReference>
<dbReference type="InterPro" id="IPR036047">
    <property type="entry name" value="F-box-like_dom_sf"/>
</dbReference>
<comment type="caution">
    <text evidence="2">The sequence shown here is derived from an EMBL/GenBank/DDBJ whole genome shotgun (WGS) entry which is preliminary data.</text>
</comment>
<dbReference type="SUPFAM" id="SSF81383">
    <property type="entry name" value="F-box domain"/>
    <property type="match status" value="1"/>
</dbReference>
<dbReference type="AlphaFoldDB" id="A0AAV6KCA9"/>
<evidence type="ECO:0000259" key="1">
    <source>
        <dbReference type="PROSITE" id="PS50181"/>
    </source>
</evidence>
<dbReference type="SMART" id="SM00256">
    <property type="entry name" value="FBOX"/>
    <property type="match status" value="1"/>
</dbReference>
<keyword evidence="3" id="KW-1185">Reference proteome</keyword>
<gene>
    <name evidence="2" type="ORF">RHGRI_015167</name>
</gene>
<dbReference type="EMBL" id="JACTNZ010000005">
    <property type="protein sequence ID" value="KAG5550123.1"/>
    <property type="molecule type" value="Genomic_DNA"/>
</dbReference>
<dbReference type="InterPro" id="IPR050796">
    <property type="entry name" value="SCF_F-box_component"/>
</dbReference>
<name>A0AAV6KCA9_9ERIC</name>
<organism evidence="2 3">
    <name type="scientific">Rhododendron griersonianum</name>
    <dbReference type="NCBI Taxonomy" id="479676"/>
    <lineage>
        <taxon>Eukaryota</taxon>
        <taxon>Viridiplantae</taxon>
        <taxon>Streptophyta</taxon>
        <taxon>Embryophyta</taxon>
        <taxon>Tracheophyta</taxon>
        <taxon>Spermatophyta</taxon>
        <taxon>Magnoliopsida</taxon>
        <taxon>eudicotyledons</taxon>
        <taxon>Gunneridae</taxon>
        <taxon>Pentapetalae</taxon>
        <taxon>asterids</taxon>
        <taxon>Ericales</taxon>
        <taxon>Ericaceae</taxon>
        <taxon>Ericoideae</taxon>
        <taxon>Rhodoreae</taxon>
        <taxon>Rhododendron</taxon>
    </lineage>
</organism>
<dbReference type="NCBIfam" id="TIGR01640">
    <property type="entry name" value="F_box_assoc_1"/>
    <property type="match status" value="1"/>
</dbReference>
<accession>A0AAV6KCA9</accession>
<evidence type="ECO:0000313" key="3">
    <source>
        <dbReference type="Proteomes" id="UP000823749"/>
    </source>
</evidence>
<proteinExistence type="predicted"/>